<feature type="transmembrane region" description="Helical" evidence="1">
    <location>
        <begin position="176"/>
        <end position="194"/>
    </location>
</feature>
<evidence type="ECO:0000256" key="1">
    <source>
        <dbReference type="SAM" id="Phobius"/>
    </source>
</evidence>
<dbReference type="EMBL" id="JALLPB020000014">
    <property type="protein sequence ID" value="KAL3826781.1"/>
    <property type="molecule type" value="Genomic_DNA"/>
</dbReference>
<name>A0ABD3SR00_9STRA</name>
<dbReference type="AlphaFoldDB" id="A0ABD3SR00"/>
<protein>
    <submittedName>
        <fullName evidence="2">Uncharacterized protein</fullName>
    </submittedName>
</protein>
<feature type="transmembrane region" description="Helical" evidence="1">
    <location>
        <begin position="206"/>
        <end position="227"/>
    </location>
</feature>
<proteinExistence type="predicted"/>
<evidence type="ECO:0000313" key="3">
    <source>
        <dbReference type="Proteomes" id="UP001530377"/>
    </source>
</evidence>
<feature type="transmembrane region" description="Helical" evidence="1">
    <location>
        <begin position="54"/>
        <end position="72"/>
    </location>
</feature>
<feature type="transmembrane region" description="Helical" evidence="1">
    <location>
        <begin position="239"/>
        <end position="258"/>
    </location>
</feature>
<feature type="transmembrane region" description="Helical" evidence="1">
    <location>
        <begin position="149"/>
        <end position="169"/>
    </location>
</feature>
<feature type="transmembrane region" description="Helical" evidence="1">
    <location>
        <begin position="84"/>
        <end position="106"/>
    </location>
</feature>
<sequence length="345" mass="37013">MSEENNIAATAAEENALELEEVGAEEAPNAPTIAHKEEKAMAAVDDVDIAQRRLSLFIVLIASIVLLFAIGHNYDWDIVNTGGYSGYAISVSVVGIALSSVGLILTRFSQDNPTRLGKLMNILNFVYSFIGACFLTFKEPFDQTSNGYFAAWTIVYGCAMAMGMTSNELGSAIKGLGAVIGLLASSLIVILASITPIRDETNDSEVFFALVISCVTFVFILFVLGLNKMNKQMPDMISFLAFAILAVCWILMAFLVTFRGPFEVTGNGYFASWAGAATATMATFATKGAFVDKDEVGAEDAPTPAPTINFEGKQFPLFVVLIASIVLMVATGVIYEWDITVSQTA</sequence>
<evidence type="ECO:0000313" key="2">
    <source>
        <dbReference type="EMBL" id="KAL3826781.1"/>
    </source>
</evidence>
<accession>A0ABD3SR00</accession>
<comment type="caution">
    <text evidence="2">The sequence shown here is derived from an EMBL/GenBank/DDBJ whole genome shotgun (WGS) entry which is preliminary data.</text>
</comment>
<keyword evidence="1" id="KW-0472">Membrane</keyword>
<keyword evidence="3" id="KW-1185">Reference proteome</keyword>
<organism evidence="2 3">
    <name type="scientific">Cyclostephanos tholiformis</name>
    <dbReference type="NCBI Taxonomy" id="382380"/>
    <lineage>
        <taxon>Eukaryota</taxon>
        <taxon>Sar</taxon>
        <taxon>Stramenopiles</taxon>
        <taxon>Ochrophyta</taxon>
        <taxon>Bacillariophyta</taxon>
        <taxon>Coscinodiscophyceae</taxon>
        <taxon>Thalassiosirophycidae</taxon>
        <taxon>Stephanodiscales</taxon>
        <taxon>Stephanodiscaceae</taxon>
        <taxon>Cyclostephanos</taxon>
    </lineage>
</organism>
<feature type="transmembrane region" description="Helical" evidence="1">
    <location>
        <begin position="118"/>
        <end position="137"/>
    </location>
</feature>
<reference evidence="2 3" key="1">
    <citation type="submission" date="2024-10" db="EMBL/GenBank/DDBJ databases">
        <title>Updated reference genomes for cyclostephanoid diatoms.</title>
        <authorList>
            <person name="Roberts W.R."/>
            <person name="Alverson A.J."/>
        </authorList>
    </citation>
    <scope>NUCLEOTIDE SEQUENCE [LARGE SCALE GENOMIC DNA]</scope>
    <source>
        <strain evidence="2 3">AJA228-03</strain>
    </source>
</reference>
<gene>
    <name evidence="2" type="ORF">ACHAXA_000607</name>
</gene>
<keyword evidence="1" id="KW-0812">Transmembrane</keyword>
<keyword evidence="1" id="KW-1133">Transmembrane helix</keyword>
<dbReference type="Proteomes" id="UP001530377">
    <property type="component" value="Unassembled WGS sequence"/>
</dbReference>
<feature type="transmembrane region" description="Helical" evidence="1">
    <location>
        <begin position="315"/>
        <end position="335"/>
    </location>
</feature>